<comment type="similarity">
    <text evidence="1">Belongs to the CRISPR-associated Csm4 family.</text>
</comment>
<dbReference type="Pfam" id="PF17953">
    <property type="entry name" value="Csm4_C"/>
    <property type="match status" value="1"/>
</dbReference>
<dbReference type="RefSeq" id="WP_187302818.1">
    <property type="nucleotide sequence ID" value="NZ_JACRYT010000006.1"/>
</dbReference>
<evidence type="ECO:0000256" key="2">
    <source>
        <dbReference type="ARBA" id="ARBA00016109"/>
    </source>
</evidence>
<dbReference type="InterPro" id="IPR005510">
    <property type="entry name" value="Csm4"/>
</dbReference>
<dbReference type="NCBIfam" id="TIGR01903">
    <property type="entry name" value="cas5_csm4"/>
    <property type="match status" value="1"/>
</dbReference>
<dbReference type="GO" id="GO:0051607">
    <property type="term" value="P:defense response to virus"/>
    <property type="evidence" value="ECO:0007669"/>
    <property type="project" value="UniProtKB-KW"/>
</dbReference>
<organism evidence="7 8">
    <name type="scientific">Zhenpiania hominis</name>
    <dbReference type="NCBI Taxonomy" id="2763644"/>
    <lineage>
        <taxon>Bacteria</taxon>
        <taxon>Bacillati</taxon>
        <taxon>Bacillota</taxon>
        <taxon>Clostridia</taxon>
        <taxon>Peptostreptococcales</taxon>
        <taxon>Anaerovoracaceae</taxon>
        <taxon>Zhenpiania</taxon>
    </lineage>
</organism>
<evidence type="ECO:0000256" key="3">
    <source>
        <dbReference type="ARBA" id="ARBA00022884"/>
    </source>
</evidence>
<proteinExistence type="inferred from homology"/>
<reference evidence="7" key="1">
    <citation type="submission" date="2020-08" db="EMBL/GenBank/DDBJ databases">
        <title>Genome public.</title>
        <authorList>
            <person name="Liu C."/>
            <person name="Sun Q."/>
        </authorList>
    </citation>
    <scope>NUCLEOTIDE SEQUENCE</scope>
    <source>
        <strain evidence="7">BX12</strain>
    </source>
</reference>
<accession>A0A923NM62</accession>
<dbReference type="InterPro" id="IPR040932">
    <property type="entry name" value="Csm4_C"/>
</dbReference>
<keyword evidence="8" id="KW-1185">Reference proteome</keyword>
<evidence type="ECO:0000259" key="6">
    <source>
        <dbReference type="Pfam" id="PF17953"/>
    </source>
</evidence>
<evidence type="ECO:0000313" key="8">
    <source>
        <dbReference type="Proteomes" id="UP000602647"/>
    </source>
</evidence>
<gene>
    <name evidence="7" type="primary">csm4</name>
    <name evidence="7" type="ORF">H9L42_07715</name>
</gene>
<feature type="domain" description="Csm4 C-terminal" evidence="6">
    <location>
        <begin position="221"/>
        <end position="309"/>
    </location>
</feature>
<dbReference type="InterPro" id="IPR005537">
    <property type="entry name" value="RAMP_III_fam"/>
</dbReference>
<evidence type="ECO:0000256" key="4">
    <source>
        <dbReference type="ARBA" id="ARBA00023118"/>
    </source>
</evidence>
<dbReference type="EMBL" id="JACRYT010000006">
    <property type="protein sequence ID" value="MBC6679712.1"/>
    <property type="molecule type" value="Genomic_DNA"/>
</dbReference>
<dbReference type="AlphaFoldDB" id="A0A923NM62"/>
<keyword evidence="3" id="KW-0694">RNA-binding</keyword>
<dbReference type="Pfam" id="PF03787">
    <property type="entry name" value="RAMPs"/>
    <property type="match status" value="1"/>
</dbReference>
<protein>
    <recommendedName>
        <fullName evidence="2">CRISPR system Cms protein Csm4</fullName>
    </recommendedName>
</protein>
<name>A0A923NM62_9FIRM</name>
<feature type="domain" description="CRISPR type III-associated protein" evidence="5">
    <location>
        <begin position="7"/>
        <end position="200"/>
    </location>
</feature>
<evidence type="ECO:0000313" key="7">
    <source>
        <dbReference type="EMBL" id="MBC6679712.1"/>
    </source>
</evidence>
<comment type="caution">
    <text evidence="7">The sequence shown here is derived from an EMBL/GenBank/DDBJ whole genome shotgun (WGS) entry which is preliminary data.</text>
</comment>
<sequence length="310" mass="34586">MNYRIYKLQFKTGLHVGRGKLTDGAASFYADTLFSALCKEALKLGGEKMLAQLVDRVQGGQIRLSDGFPYIANRLYIPKPMLLIKGAEESDSKEKKAYKKMEYIPLDQFEIYLQGKMDVRKETNYFGENFGTYGVRAMAKVEKGKDAEPYSVGVYYFKEGAGLYVIVGFEEEEDSWLLDLFESLSYTGIGGKRSSGLGKFVLNVSSMDDKLEAGLNHTSEGACYMALSLCLPSEKELDKAIENARYGMLKRSGFISSESYAATFRKKRTLFTFKAGSCFKKTFDGIVADVSEGGNHPVYCYAKAMLMEIG</sequence>
<dbReference type="Proteomes" id="UP000602647">
    <property type="component" value="Unassembled WGS sequence"/>
</dbReference>
<evidence type="ECO:0000259" key="5">
    <source>
        <dbReference type="Pfam" id="PF03787"/>
    </source>
</evidence>
<keyword evidence="4" id="KW-0051">Antiviral defense</keyword>
<evidence type="ECO:0000256" key="1">
    <source>
        <dbReference type="ARBA" id="ARBA00005772"/>
    </source>
</evidence>
<dbReference type="GO" id="GO:0003723">
    <property type="term" value="F:RNA binding"/>
    <property type="evidence" value="ECO:0007669"/>
    <property type="project" value="UniProtKB-KW"/>
</dbReference>